<organism evidence="1 2">
    <name type="scientific">Vararia minispora EC-137</name>
    <dbReference type="NCBI Taxonomy" id="1314806"/>
    <lineage>
        <taxon>Eukaryota</taxon>
        <taxon>Fungi</taxon>
        <taxon>Dikarya</taxon>
        <taxon>Basidiomycota</taxon>
        <taxon>Agaricomycotina</taxon>
        <taxon>Agaricomycetes</taxon>
        <taxon>Russulales</taxon>
        <taxon>Lachnocladiaceae</taxon>
        <taxon>Vararia</taxon>
    </lineage>
</organism>
<gene>
    <name evidence="1" type="ORF">K488DRAFT_81828</name>
</gene>
<name>A0ACB8QYW9_9AGAM</name>
<evidence type="ECO:0000313" key="1">
    <source>
        <dbReference type="EMBL" id="KAI0036842.1"/>
    </source>
</evidence>
<dbReference type="Proteomes" id="UP000814128">
    <property type="component" value="Unassembled WGS sequence"/>
</dbReference>
<dbReference type="EMBL" id="MU273468">
    <property type="protein sequence ID" value="KAI0036842.1"/>
    <property type="molecule type" value="Genomic_DNA"/>
</dbReference>
<proteinExistence type="predicted"/>
<reference evidence="1" key="2">
    <citation type="journal article" date="2022" name="New Phytol.">
        <title>Evolutionary transition to the ectomycorrhizal habit in the genomes of a hyperdiverse lineage of mushroom-forming fungi.</title>
        <authorList>
            <person name="Looney B."/>
            <person name="Miyauchi S."/>
            <person name="Morin E."/>
            <person name="Drula E."/>
            <person name="Courty P.E."/>
            <person name="Kohler A."/>
            <person name="Kuo A."/>
            <person name="LaButti K."/>
            <person name="Pangilinan J."/>
            <person name="Lipzen A."/>
            <person name="Riley R."/>
            <person name="Andreopoulos W."/>
            <person name="He G."/>
            <person name="Johnson J."/>
            <person name="Nolan M."/>
            <person name="Tritt A."/>
            <person name="Barry K.W."/>
            <person name="Grigoriev I.V."/>
            <person name="Nagy L.G."/>
            <person name="Hibbett D."/>
            <person name="Henrissat B."/>
            <person name="Matheny P.B."/>
            <person name="Labbe J."/>
            <person name="Martin F.M."/>
        </authorList>
    </citation>
    <scope>NUCLEOTIDE SEQUENCE</scope>
    <source>
        <strain evidence="1">EC-137</strain>
    </source>
</reference>
<sequence length="221" mass="23831">MKLLIAQLRELEHDQVAALAACNTVAAEATERADSTSRIQALEARMEERLSALEGNITDMLKSVTTSVQVQARSYAEAAQASVARAATLSAHHGQKATLTQPPAFTPEAARAQARNAIQAKKILIDPLPSPAPKGKELIPDSYSLVDMKGRLSDAMANANLSKTAGFEVTITLLERLPNKGMLLEFNTDQAASWVRSTEGRKAFLKAIPVHATIARFFVLL</sequence>
<keyword evidence="2" id="KW-1185">Reference proteome</keyword>
<reference evidence="1" key="1">
    <citation type="submission" date="2021-02" db="EMBL/GenBank/DDBJ databases">
        <authorList>
            <consortium name="DOE Joint Genome Institute"/>
            <person name="Ahrendt S."/>
            <person name="Looney B.P."/>
            <person name="Miyauchi S."/>
            <person name="Morin E."/>
            <person name="Drula E."/>
            <person name="Courty P.E."/>
            <person name="Chicoki N."/>
            <person name="Fauchery L."/>
            <person name="Kohler A."/>
            <person name="Kuo A."/>
            <person name="Labutti K."/>
            <person name="Pangilinan J."/>
            <person name="Lipzen A."/>
            <person name="Riley R."/>
            <person name="Andreopoulos W."/>
            <person name="He G."/>
            <person name="Johnson J."/>
            <person name="Barry K.W."/>
            <person name="Grigoriev I.V."/>
            <person name="Nagy L."/>
            <person name="Hibbett D."/>
            <person name="Henrissat B."/>
            <person name="Matheny P.B."/>
            <person name="Labbe J."/>
            <person name="Martin F."/>
        </authorList>
    </citation>
    <scope>NUCLEOTIDE SEQUENCE</scope>
    <source>
        <strain evidence="1">EC-137</strain>
    </source>
</reference>
<evidence type="ECO:0000313" key="2">
    <source>
        <dbReference type="Proteomes" id="UP000814128"/>
    </source>
</evidence>
<protein>
    <submittedName>
        <fullName evidence="1">Uncharacterized protein</fullName>
    </submittedName>
</protein>
<comment type="caution">
    <text evidence="1">The sequence shown here is derived from an EMBL/GenBank/DDBJ whole genome shotgun (WGS) entry which is preliminary data.</text>
</comment>
<accession>A0ACB8QYW9</accession>